<feature type="transmembrane region" description="Helical" evidence="6">
    <location>
        <begin position="298"/>
        <end position="318"/>
    </location>
</feature>
<organism evidence="7 8">
    <name type="scientific">Phialophora macrospora</name>
    <dbReference type="NCBI Taxonomy" id="1851006"/>
    <lineage>
        <taxon>Eukaryota</taxon>
        <taxon>Fungi</taxon>
        <taxon>Dikarya</taxon>
        <taxon>Ascomycota</taxon>
        <taxon>Pezizomycotina</taxon>
        <taxon>Eurotiomycetes</taxon>
        <taxon>Chaetothyriomycetidae</taxon>
        <taxon>Chaetothyriales</taxon>
        <taxon>Herpotrichiellaceae</taxon>
        <taxon>Phialophora</taxon>
    </lineage>
</organism>
<dbReference type="Proteomes" id="UP000054266">
    <property type="component" value="Unassembled WGS sequence"/>
</dbReference>
<dbReference type="AlphaFoldDB" id="A0A0D2FHU0"/>
<dbReference type="GO" id="GO:0032977">
    <property type="term" value="F:membrane insertase activity"/>
    <property type="evidence" value="ECO:0007669"/>
    <property type="project" value="InterPro"/>
</dbReference>
<evidence type="ECO:0000256" key="3">
    <source>
        <dbReference type="ARBA" id="ARBA00022692"/>
    </source>
</evidence>
<proteinExistence type="inferred from homology"/>
<evidence type="ECO:0000256" key="6">
    <source>
        <dbReference type="SAM" id="Phobius"/>
    </source>
</evidence>
<accession>A0A0D2FHU0</accession>
<keyword evidence="8" id="KW-1185">Reference proteome</keyword>
<comment type="subcellular location">
    <subcellularLocation>
        <location evidence="1">Membrane</location>
        <topology evidence="1">Multi-pass membrane protein</topology>
    </subcellularLocation>
</comment>
<evidence type="ECO:0000256" key="2">
    <source>
        <dbReference type="ARBA" id="ARBA00009877"/>
    </source>
</evidence>
<dbReference type="EMBL" id="KN846959">
    <property type="protein sequence ID" value="KIW67608.1"/>
    <property type="molecule type" value="Genomic_DNA"/>
</dbReference>
<reference evidence="7 8" key="1">
    <citation type="submission" date="2015-01" db="EMBL/GenBank/DDBJ databases">
        <title>The Genome Sequence of Capronia semiimmersa CBS27337.</title>
        <authorList>
            <consortium name="The Broad Institute Genomics Platform"/>
            <person name="Cuomo C."/>
            <person name="de Hoog S."/>
            <person name="Gorbushina A."/>
            <person name="Stielow B."/>
            <person name="Teixiera M."/>
            <person name="Abouelleil A."/>
            <person name="Chapman S.B."/>
            <person name="Priest M."/>
            <person name="Young S.K."/>
            <person name="Wortman J."/>
            <person name="Nusbaum C."/>
            <person name="Birren B."/>
        </authorList>
    </citation>
    <scope>NUCLEOTIDE SEQUENCE [LARGE SCALE GENOMIC DNA]</scope>
    <source>
        <strain evidence="7 8">CBS 27337</strain>
    </source>
</reference>
<dbReference type="STRING" id="5601.A0A0D2FHU0"/>
<comment type="similarity">
    <text evidence="2">Belongs to the OXA1/ALB3/YidC family.</text>
</comment>
<keyword evidence="5 6" id="KW-0472">Membrane</keyword>
<dbReference type="PANTHER" id="PTHR12428">
    <property type="entry name" value="OXA1"/>
    <property type="match status" value="1"/>
</dbReference>
<dbReference type="HOGENOM" id="CLU_029282_1_2_1"/>
<sequence>MLSSGSFRCLRTSRIIHSSQCRSQDLRYRSYLARSFHSSRSNEFLLDLLEPASQAIHWGFQELHTQTGLPWYLTIPLGAALIRTCWIPIQYLTQRARRPRETAMQLTSAWRNAYQETARIKYPGGKEADAKKAEAWVVEQLKARREAMQKHNKYLPSWVEPVLAISFIPLWVLSMNCIRRMAGDERDIVSLIYNFFGRATSSIDAELGHIEPGFDTESLFWIPSLVSGDPLYILPIAYGTLSTFSVWLRVKDVLKRPTPASANSRQERWARLSKTLSYGLIAMPAFFTFAIIRTDMATALVLYLITITGTQLVQRPLLARLLGTNKRMPPLRAKMAQLKGEKEN</sequence>
<gene>
    <name evidence="7" type="ORF">PV04_06846</name>
</gene>
<feature type="transmembrane region" description="Helical" evidence="6">
    <location>
        <begin position="275"/>
        <end position="292"/>
    </location>
</feature>
<dbReference type="PANTHER" id="PTHR12428:SF65">
    <property type="entry name" value="CYTOCHROME C OXIDASE ASSEMBLY PROTEIN COX18, MITOCHONDRIAL"/>
    <property type="match status" value="1"/>
</dbReference>
<keyword evidence="3 6" id="KW-0812">Transmembrane</keyword>
<evidence type="ECO:0000256" key="4">
    <source>
        <dbReference type="ARBA" id="ARBA00022989"/>
    </source>
</evidence>
<evidence type="ECO:0000313" key="8">
    <source>
        <dbReference type="Proteomes" id="UP000054266"/>
    </source>
</evidence>
<feature type="transmembrane region" description="Helical" evidence="6">
    <location>
        <begin position="231"/>
        <end position="250"/>
    </location>
</feature>
<feature type="transmembrane region" description="Helical" evidence="6">
    <location>
        <begin position="69"/>
        <end position="89"/>
    </location>
</feature>
<evidence type="ECO:0000256" key="5">
    <source>
        <dbReference type="ARBA" id="ARBA00023136"/>
    </source>
</evidence>
<feature type="transmembrane region" description="Helical" evidence="6">
    <location>
        <begin position="154"/>
        <end position="173"/>
    </location>
</feature>
<dbReference type="GO" id="GO:0005743">
    <property type="term" value="C:mitochondrial inner membrane"/>
    <property type="evidence" value="ECO:0007669"/>
    <property type="project" value="TreeGrafter"/>
</dbReference>
<keyword evidence="4 6" id="KW-1133">Transmembrane helix</keyword>
<evidence type="ECO:0000313" key="7">
    <source>
        <dbReference type="EMBL" id="KIW67608.1"/>
    </source>
</evidence>
<protein>
    <submittedName>
        <fullName evidence="7">Uncharacterized protein</fullName>
    </submittedName>
</protein>
<name>A0A0D2FHU0_9EURO</name>
<dbReference type="GO" id="GO:0032979">
    <property type="term" value="P:protein insertion into mitochondrial inner membrane from matrix"/>
    <property type="evidence" value="ECO:0007669"/>
    <property type="project" value="TreeGrafter"/>
</dbReference>
<dbReference type="InterPro" id="IPR001708">
    <property type="entry name" value="YidC/ALB3/OXA1/COX18"/>
</dbReference>
<evidence type="ECO:0000256" key="1">
    <source>
        <dbReference type="ARBA" id="ARBA00004141"/>
    </source>
</evidence>
<dbReference type="GO" id="GO:0033617">
    <property type="term" value="P:mitochondrial respiratory chain complex IV assembly"/>
    <property type="evidence" value="ECO:0007669"/>
    <property type="project" value="TreeGrafter"/>
</dbReference>